<dbReference type="OrthoDB" id="1742748at2759"/>
<dbReference type="Proteomes" id="UP000324800">
    <property type="component" value="Unassembled WGS sequence"/>
</dbReference>
<proteinExistence type="predicted"/>
<sequence>MEARRDTDVQIVRQIWVQGRKTHRTIQQLVPPEVSRRKAETPIVLPGKANDQRCWRSKSFRLFSNSQWAKRPSLIQPKRLKGHNIMGFQVGHFWQAELAMRVEPNVVLRCRNLCSQITKRCQSIQTAGRWPWKSASAKECVTTHLPNGLALKMDGAQAQYLYTTKCLQMDICVGGRAGLAEKPKRELGWSSLQC</sequence>
<gene>
    <name evidence="1" type="ORF">EZS28_006851</name>
</gene>
<comment type="caution">
    <text evidence="1">The sequence shown here is derived from an EMBL/GenBank/DDBJ whole genome shotgun (WGS) entry which is preliminary data.</text>
</comment>
<accession>A0A5J4WRA7</accession>
<reference evidence="1 2" key="1">
    <citation type="submission" date="2019-03" db="EMBL/GenBank/DDBJ databases">
        <title>Single cell metagenomics reveals metabolic interactions within the superorganism composed of flagellate Streblomastix strix and complex community of Bacteroidetes bacteria on its surface.</title>
        <authorList>
            <person name="Treitli S.C."/>
            <person name="Kolisko M."/>
            <person name="Husnik F."/>
            <person name="Keeling P."/>
            <person name="Hampl V."/>
        </authorList>
    </citation>
    <scope>NUCLEOTIDE SEQUENCE [LARGE SCALE GENOMIC DNA]</scope>
    <source>
        <strain evidence="1">ST1C</strain>
    </source>
</reference>
<name>A0A5J4WRA7_9EUKA</name>
<evidence type="ECO:0000313" key="2">
    <source>
        <dbReference type="Proteomes" id="UP000324800"/>
    </source>
</evidence>
<protein>
    <submittedName>
        <fullName evidence="1">Uncharacterized protein</fullName>
    </submittedName>
</protein>
<organism evidence="1 2">
    <name type="scientific">Streblomastix strix</name>
    <dbReference type="NCBI Taxonomy" id="222440"/>
    <lineage>
        <taxon>Eukaryota</taxon>
        <taxon>Metamonada</taxon>
        <taxon>Preaxostyla</taxon>
        <taxon>Oxymonadida</taxon>
        <taxon>Streblomastigidae</taxon>
        <taxon>Streblomastix</taxon>
    </lineage>
</organism>
<dbReference type="AlphaFoldDB" id="A0A5J4WRA7"/>
<dbReference type="EMBL" id="SNRW01001137">
    <property type="protein sequence ID" value="KAA6397624.1"/>
    <property type="molecule type" value="Genomic_DNA"/>
</dbReference>
<evidence type="ECO:0000313" key="1">
    <source>
        <dbReference type="EMBL" id="KAA6397624.1"/>
    </source>
</evidence>